<dbReference type="Proteomes" id="UP000215335">
    <property type="component" value="Unassembled WGS sequence"/>
</dbReference>
<reference evidence="1 2" key="1">
    <citation type="journal article" date="2017" name="Curr. Biol.">
        <title>The Evolution of Venom by Co-option of Single-Copy Genes.</title>
        <authorList>
            <person name="Martinson E.O."/>
            <person name="Mrinalini"/>
            <person name="Kelkar Y.D."/>
            <person name="Chang C.H."/>
            <person name="Werren J.H."/>
        </authorList>
    </citation>
    <scope>NUCLEOTIDE SEQUENCE [LARGE SCALE GENOMIC DNA]</scope>
    <source>
        <strain evidence="1 2">Alberta</strain>
        <tissue evidence="1">Whole body</tissue>
    </source>
</reference>
<name>A0A232EEB4_9HYME</name>
<dbReference type="AlphaFoldDB" id="A0A232EEB4"/>
<evidence type="ECO:0000313" key="1">
    <source>
        <dbReference type="EMBL" id="OXU16674.1"/>
    </source>
</evidence>
<sequence length="28" mass="3233">MATICQILCPVSRLCGISWPYVPVNRRR</sequence>
<proteinExistence type="predicted"/>
<keyword evidence="2" id="KW-1185">Reference proteome</keyword>
<organism evidence="1 2">
    <name type="scientific">Trichomalopsis sarcophagae</name>
    <dbReference type="NCBI Taxonomy" id="543379"/>
    <lineage>
        <taxon>Eukaryota</taxon>
        <taxon>Metazoa</taxon>
        <taxon>Ecdysozoa</taxon>
        <taxon>Arthropoda</taxon>
        <taxon>Hexapoda</taxon>
        <taxon>Insecta</taxon>
        <taxon>Pterygota</taxon>
        <taxon>Neoptera</taxon>
        <taxon>Endopterygota</taxon>
        <taxon>Hymenoptera</taxon>
        <taxon>Apocrita</taxon>
        <taxon>Proctotrupomorpha</taxon>
        <taxon>Chalcidoidea</taxon>
        <taxon>Pteromalidae</taxon>
        <taxon>Pteromalinae</taxon>
        <taxon>Trichomalopsis</taxon>
    </lineage>
</organism>
<gene>
    <name evidence="1" type="ORF">TSAR_016491</name>
</gene>
<comment type="caution">
    <text evidence="1">The sequence shown here is derived from an EMBL/GenBank/DDBJ whole genome shotgun (WGS) entry which is preliminary data.</text>
</comment>
<protein>
    <submittedName>
        <fullName evidence="1">Uncharacterized protein</fullName>
    </submittedName>
</protein>
<dbReference type="EMBL" id="NNAY01005443">
    <property type="protein sequence ID" value="OXU16674.1"/>
    <property type="molecule type" value="Genomic_DNA"/>
</dbReference>
<accession>A0A232EEB4</accession>
<evidence type="ECO:0000313" key="2">
    <source>
        <dbReference type="Proteomes" id="UP000215335"/>
    </source>
</evidence>